<dbReference type="EMBL" id="LFMY01000026">
    <property type="protein sequence ID" value="OKL55250.1"/>
    <property type="molecule type" value="Genomic_DNA"/>
</dbReference>
<sequence length="295" mass="33196">MSLSPLRVRGHSADVNIKTSTTSSQASTEVRDAEILGLTTTLVGTSLQDKTSPIIISTTTGINELIETIDALATHPPSLYVDLEGVNLSRNGTISILQIYIMPCDTTYLIDVYVLKKDAFTYRTPLGRNLKEIFETPSIPKVFFDVRNDSDALYSHFGIRLAGVQDLQLMELATRSFSKRRVNGLARCIEHDASMTTAEIREWSVAKEKGKNLFAPERGGSYEVFNVRPLTTEIVQYCIQDVRFLPTLWRNYNGKLRGHWKSKVEIEVQNRIKLSQSRDYNGKGPHMALAPRGWK</sequence>
<dbReference type="SUPFAM" id="SSF53098">
    <property type="entry name" value="Ribonuclease H-like"/>
    <property type="match status" value="1"/>
</dbReference>
<accession>A0A1Q5Q6C7</accession>
<organism evidence="2 3">
    <name type="scientific">Talaromyces atroroseus</name>
    <dbReference type="NCBI Taxonomy" id="1441469"/>
    <lineage>
        <taxon>Eukaryota</taxon>
        <taxon>Fungi</taxon>
        <taxon>Dikarya</taxon>
        <taxon>Ascomycota</taxon>
        <taxon>Pezizomycotina</taxon>
        <taxon>Eurotiomycetes</taxon>
        <taxon>Eurotiomycetidae</taxon>
        <taxon>Eurotiales</taxon>
        <taxon>Trichocomaceae</taxon>
        <taxon>Talaromyces</taxon>
        <taxon>Talaromyces sect. Trachyspermi</taxon>
    </lineage>
</organism>
<gene>
    <name evidence="2" type="ORF">UA08_09468</name>
</gene>
<name>A0A1Q5Q6C7_TALAT</name>
<dbReference type="PANTHER" id="PTHR43040">
    <property type="entry name" value="RIBONUCLEASE D"/>
    <property type="match status" value="1"/>
</dbReference>
<reference evidence="2 3" key="1">
    <citation type="submission" date="2015-06" db="EMBL/GenBank/DDBJ databases">
        <title>Talaromyces atroroseus IBT 11181 draft genome.</title>
        <authorList>
            <person name="Rasmussen K.B."/>
            <person name="Rasmussen S."/>
            <person name="Petersen B."/>
            <person name="Sicheritz-Ponten T."/>
            <person name="Mortensen U.H."/>
            <person name="Thrane U."/>
        </authorList>
    </citation>
    <scope>NUCLEOTIDE SEQUENCE [LARGE SCALE GENOMIC DNA]</scope>
    <source>
        <strain evidence="2 3">IBT 11181</strain>
    </source>
</reference>
<evidence type="ECO:0000259" key="1">
    <source>
        <dbReference type="Pfam" id="PF01612"/>
    </source>
</evidence>
<evidence type="ECO:0000313" key="2">
    <source>
        <dbReference type="EMBL" id="OKL55250.1"/>
    </source>
</evidence>
<dbReference type="RefSeq" id="XP_020115371.1">
    <property type="nucleotide sequence ID" value="XM_020265412.1"/>
</dbReference>
<dbReference type="InterPro" id="IPR012337">
    <property type="entry name" value="RNaseH-like_sf"/>
</dbReference>
<dbReference type="Proteomes" id="UP000214365">
    <property type="component" value="Unassembled WGS sequence"/>
</dbReference>
<dbReference type="STRING" id="1441469.A0A1Q5Q6C7"/>
<comment type="caution">
    <text evidence="2">The sequence shown here is derived from an EMBL/GenBank/DDBJ whole genome shotgun (WGS) entry which is preliminary data.</text>
</comment>
<dbReference type="GO" id="GO:0003676">
    <property type="term" value="F:nucleic acid binding"/>
    <property type="evidence" value="ECO:0007669"/>
    <property type="project" value="InterPro"/>
</dbReference>
<dbReference type="GO" id="GO:0006139">
    <property type="term" value="P:nucleobase-containing compound metabolic process"/>
    <property type="evidence" value="ECO:0007669"/>
    <property type="project" value="InterPro"/>
</dbReference>
<proteinExistence type="predicted"/>
<dbReference type="OrthoDB" id="26838at2759"/>
<dbReference type="GO" id="GO:0008408">
    <property type="term" value="F:3'-5' exonuclease activity"/>
    <property type="evidence" value="ECO:0007669"/>
    <property type="project" value="InterPro"/>
</dbReference>
<dbReference type="AlphaFoldDB" id="A0A1Q5Q6C7"/>
<dbReference type="GeneID" id="31009224"/>
<dbReference type="PANTHER" id="PTHR43040:SF1">
    <property type="entry name" value="RIBONUCLEASE D"/>
    <property type="match status" value="1"/>
</dbReference>
<feature type="domain" description="3'-5' exonuclease" evidence="1">
    <location>
        <begin position="55"/>
        <end position="250"/>
    </location>
</feature>
<dbReference type="InterPro" id="IPR036397">
    <property type="entry name" value="RNaseH_sf"/>
</dbReference>
<evidence type="ECO:0000313" key="3">
    <source>
        <dbReference type="Proteomes" id="UP000214365"/>
    </source>
</evidence>
<keyword evidence="3" id="KW-1185">Reference proteome</keyword>
<dbReference type="InterPro" id="IPR002562">
    <property type="entry name" value="3'-5'_exonuclease_dom"/>
</dbReference>
<dbReference type="Pfam" id="PF01612">
    <property type="entry name" value="DNA_pol_A_exo1"/>
    <property type="match status" value="1"/>
</dbReference>
<protein>
    <recommendedName>
        <fullName evidence="1">3'-5' exonuclease domain-containing protein</fullName>
    </recommendedName>
</protein>
<dbReference type="Gene3D" id="3.30.420.10">
    <property type="entry name" value="Ribonuclease H-like superfamily/Ribonuclease H"/>
    <property type="match status" value="1"/>
</dbReference>